<organism evidence="1 3">
    <name type="scientific">Aliarcobacter skirrowii CCUG 10374</name>
    <dbReference type="NCBI Taxonomy" id="1032239"/>
    <lineage>
        <taxon>Bacteria</taxon>
        <taxon>Pseudomonadati</taxon>
        <taxon>Campylobacterota</taxon>
        <taxon>Epsilonproteobacteria</taxon>
        <taxon>Campylobacterales</taxon>
        <taxon>Arcobacteraceae</taxon>
        <taxon>Aliarcobacter</taxon>
    </lineage>
</organism>
<evidence type="ECO:0000313" key="3">
    <source>
        <dbReference type="Proteomes" id="UP000262029"/>
    </source>
</evidence>
<dbReference type="Proteomes" id="UP000262029">
    <property type="component" value="Chromosome"/>
</dbReference>
<dbReference type="GeneID" id="61751590"/>
<accession>A0AAD0WPD1</accession>
<keyword evidence="4" id="KW-1185">Reference proteome</keyword>
<dbReference type="EMBL" id="NXIC01000002">
    <property type="protein sequence ID" value="RXI26148.1"/>
    <property type="molecule type" value="Genomic_DNA"/>
</dbReference>
<evidence type="ECO:0000313" key="1">
    <source>
        <dbReference type="EMBL" id="AXX85616.1"/>
    </source>
</evidence>
<protein>
    <submittedName>
        <fullName evidence="1">Uncharacterized protein</fullName>
    </submittedName>
</protein>
<dbReference type="Proteomes" id="UP000290580">
    <property type="component" value="Unassembled WGS sequence"/>
</dbReference>
<evidence type="ECO:0000313" key="4">
    <source>
        <dbReference type="Proteomes" id="UP000290580"/>
    </source>
</evidence>
<dbReference type="RefSeq" id="WP_066351514.1">
    <property type="nucleotide sequence ID" value="NZ_CP032099.1"/>
</dbReference>
<reference evidence="1 3" key="2">
    <citation type="submission" date="2018-08" db="EMBL/GenBank/DDBJ databases">
        <title>Complete genome of the Arcobacter skirrowii type strain LMG 6621.</title>
        <authorList>
            <person name="Miller W.G."/>
            <person name="Yee E."/>
            <person name="Bono J.L."/>
        </authorList>
    </citation>
    <scope>NUCLEOTIDE SEQUENCE [LARGE SCALE GENOMIC DNA]</scope>
    <source>
        <strain evidence="1 3">CCUG 10374</strain>
    </source>
</reference>
<dbReference type="EMBL" id="CP032099">
    <property type="protein sequence ID" value="AXX85616.1"/>
    <property type="molecule type" value="Genomic_DNA"/>
</dbReference>
<proteinExistence type="predicted"/>
<sequence length="74" mass="8022">MSTTTKIAEFDLAGTKKGKITVSNVSEPYGANTADIVSIGISLTGEDVQWKSHIPYDNIDEVILALQKAKELKK</sequence>
<evidence type="ECO:0000313" key="2">
    <source>
        <dbReference type="EMBL" id="RXI26148.1"/>
    </source>
</evidence>
<gene>
    <name evidence="1" type="ORF">ASKIR_1849</name>
    <name evidence="2" type="ORF">CP959_04325</name>
</gene>
<dbReference type="AlphaFoldDB" id="A0AAD0WPD1"/>
<reference evidence="2 4" key="1">
    <citation type="submission" date="2017-09" db="EMBL/GenBank/DDBJ databases">
        <title>Genomics of the genus Arcobacter.</title>
        <authorList>
            <person name="Perez-Cataluna A."/>
            <person name="Figueras M.J."/>
            <person name="Salas-Masso N."/>
        </authorList>
    </citation>
    <scope>NUCLEOTIDE SEQUENCE [LARGE SCALE GENOMIC DNA]</scope>
    <source>
        <strain evidence="2 4">LMG 6621</strain>
    </source>
</reference>
<name>A0AAD0WPD1_9BACT</name>